<evidence type="ECO:0000313" key="2">
    <source>
        <dbReference type="EMBL" id="MDG3014835.1"/>
    </source>
</evidence>
<dbReference type="InterPro" id="IPR012348">
    <property type="entry name" value="RNR-like"/>
</dbReference>
<dbReference type="Pfam" id="PF11583">
    <property type="entry name" value="AurF"/>
    <property type="match status" value="1"/>
</dbReference>
<accession>A0A9X4LYS3</accession>
<dbReference type="InterPro" id="IPR025859">
    <property type="entry name" value="AurF/CmlI"/>
</dbReference>
<name>A0A9X4LYS3_9ACTN</name>
<proteinExistence type="predicted"/>
<sequence>MTHTIRHGPPAVHAATTSPSTTVPDRDTVATRLLAGSVTRSYQPIVDIDWDAGLDPEKFFLPPQLLSLYDTPMWHTMSESERIELSRQELANVLSVGIWFENILNQALLRSLLHDDPTARHPHYALTEIGDETRHMIMFGRAIDTAGARPFRLRGWRLLVVNVLPHTFRGSLLWVSALIGEEIFDSLQRRMMADPQLQPMIARLMRIHVTEESRHIRFAREGVRRRMQHAGHLERLIVGNVNGLGGLLMYHLFTHRGIYARAGLDPVEAQRQARANENFRRARLMGFAGLGRFLDDSGLMGPLARRGWRRGGFLD</sequence>
<dbReference type="RefSeq" id="WP_332519795.1">
    <property type="nucleotide sequence ID" value="NZ_JANRHA010000005.1"/>
</dbReference>
<dbReference type="Proteomes" id="UP001152755">
    <property type="component" value="Unassembled WGS sequence"/>
</dbReference>
<dbReference type="GO" id="GO:0016491">
    <property type="term" value="F:oxidoreductase activity"/>
    <property type="evidence" value="ECO:0007669"/>
    <property type="project" value="InterPro"/>
</dbReference>
<evidence type="ECO:0000256" key="1">
    <source>
        <dbReference type="SAM" id="MobiDB-lite"/>
    </source>
</evidence>
<dbReference type="InterPro" id="IPR009078">
    <property type="entry name" value="Ferritin-like_SF"/>
</dbReference>
<feature type="region of interest" description="Disordered" evidence="1">
    <location>
        <begin position="1"/>
        <end position="24"/>
    </location>
</feature>
<gene>
    <name evidence="2" type="ORF">NVS88_09725</name>
</gene>
<dbReference type="EMBL" id="JANRHA010000005">
    <property type="protein sequence ID" value="MDG3014835.1"/>
    <property type="molecule type" value="Genomic_DNA"/>
</dbReference>
<keyword evidence="3" id="KW-1185">Reference proteome</keyword>
<protein>
    <submittedName>
        <fullName evidence="2">Diiron oxygenase</fullName>
    </submittedName>
</protein>
<comment type="caution">
    <text evidence="2">The sequence shown here is derived from an EMBL/GenBank/DDBJ whole genome shotgun (WGS) entry which is preliminary data.</text>
</comment>
<evidence type="ECO:0000313" key="3">
    <source>
        <dbReference type="Proteomes" id="UP001152755"/>
    </source>
</evidence>
<organism evidence="2 3">
    <name type="scientific">Speluncibacter jeojiensis</name>
    <dbReference type="NCBI Taxonomy" id="2710754"/>
    <lineage>
        <taxon>Bacteria</taxon>
        <taxon>Bacillati</taxon>
        <taxon>Actinomycetota</taxon>
        <taxon>Actinomycetes</taxon>
        <taxon>Mycobacteriales</taxon>
        <taxon>Speluncibacteraceae</taxon>
        <taxon>Speluncibacter</taxon>
    </lineage>
</organism>
<dbReference type="Gene3D" id="1.10.620.20">
    <property type="entry name" value="Ribonucleotide Reductase, subunit A"/>
    <property type="match status" value="1"/>
</dbReference>
<reference evidence="2" key="1">
    <citation type="submission" date="2022-08" db="EMBL/GenBank/DDBJ databases">
        <title>Genome analysis of Corynebacteriales strain.</title>
        <authorList>
            <person name="Lee S.D."/>
        </authorList>
    </citation>
    <scope>NUCLEOTIDE SEQUENCE</scope>
    <source>
        <strain evidence="2">D3-21</strain>
    </source>
</reference>
<dbReference type="SUPFAM" id="SSF47240">
    <property type="entry name" value="Ferritin-like"/>
    <property type="match status" value="1"/>
</dbReference>
<dbReference type="AlphaFoldDB" id="A0A9X4LYS3"/>